<dbReference type="GO" id="GO:0016199">
    <property type="term" value="P:axon midline choice point recognition"/>
    <property type="evidence" value="ECO:0007669"/>
    <property type="project" value="UniProtKB-ARBA"/>
</dbReference>
<dbReference type="Gene3D" id="3.30.710.10">
    <property type="entry name" value="Potassium Channel Kv1.1, Chain A"/>
    <property type="match status" value="1"/>
</dbReference>
<name>A0A5N5TLP0_9CRUS</name>
<organism evidence="8 9">
    <name type="scientific">Armadillidium nasatum</name>
    <dbReference type="NCBI Taxonomy" id="96803"/>
    <lineage>
        <taxon>Eukaryota</taxon>
        <taxon>Metazoa</taxon>
        <taxon>Ecdysozoa</taxon>
        <taxon>Arthropoda</taxon>
        <taxon>Crustacea</taxon>
        <taxon>Multicrustacea</taxon>
        <taxon>Malacostraca</taxon>
        <taxon>Eumalacostraca</taxon>
        <taxon>Peracarida</taxon>
        <taxon>Isopoda</taxon>
        <taxon>Oniscidea</taxon>
        <taxon>Crinocheta</taxon>
        <taxon>Armadillidiidae</taxon>
        <taxon>Armadillidium</taxon>
    </lineage>
</organism>
<evidence type="ECO:0000256" key="5">
    <source>
        <dbReference type="ARBA" id="ARBA00037382"/>
    </source>
</evidence>
<dbReference type="GO" id="GO:0007464">
    <property type="term" value="P:R3/R4 cell fate commitment"/>
    <property type="evidence" value="ECO:0007669"/>
    <property type="project" value="UniProtKB-ARBA"/>
</dbReference>
<protein>
    <submittedName>
        <fullName evidence="8">Longitudinals lacking protein</fullName>
    </submittedName>
</protein>
<comment type="function">
    <text evidence="5">Putative transcription factor required for axon growth and guidance in the central and peripheral nervous systems. Repels CNS axons away from the midline by promoting the expression of the midline repellent sli and its receptor robo.</text>
</comment>
<dbReference type="InterPro" id="IPR000210">
    <property type="entry name" value="BTB/POZ_dom"/>
</dbReference>
<feature type="compositionally biased region" description="Polar residues" evidence="6">
    <location>
        <begin position="159"/>
        <end position="168"/>
    </location>
</feature>
<dbReference type="Pfam" id="PF00651">
    <property type="entry name" value="BTB"/>
    <property type="match status" value="1"/>
</dbReference>
<evidence type="ECO:0000256" key="1">
    <source>
        <dbReference type="ARBA" id="ARBA00022473"/>
    </source>
</evidence>
<keyword evidence="3" id="KW-0524">Neurogenesis</keyword>
<gene>
    <name evidence="8" type="primary">lola_1</name>
    <name evidence="8" type="ORF">Anas_07928</name>
</gene>
<dbReference type="CDD" id="cd18315">
    <property type="entry name" value="BTB_POZ_BAB-like"/>
    <property type="match status" value="1"/>
</dbReference>
<keyword evidence="9" id="KW-1185">Reference proteome</keyword>
<dbReference type="GO" id="GO:0007526">
    <property type="term" value="P:larval somatic muscle development"/>
    <property type="evidence" value="ECO:0007669"/>
    <property type="project" value="UniProtKB-ARBA"/>
</dbReference>
<dbReference type="PANTHER" id="PTHR23110">
    <property type="entry name" value="BTB DOMAIN TRANSCRIPTION FACTOR"/>
    <property type="match status" value="1"/>
</dbReference>
<dbReference type="InterPro" id="IPR051095">
    <property type="entry name" value="Dros_DevTransReg"/>
</dbReference>
<feature type="compositionally biased region" description="Basic and acidic residues" evidence="6">
    <location>
        <begin position="144"/>
        <end position="157"/>
    </location>
</feature>
<dbReference type="AlphaFoldDB" id="A0A5N5TLP0"/>
<dbReference type="GO" id="GO:0048813">
    <property type="term" value="P:dendrite morphogenesis"/>
    <property type="evidence" value="ECO:0007669"/>
    <property type="project" value="UniProtKB-ARBA"/>
</dbReference>
<feature type="compositionally biased region" description="Low complexity" evidence="6">
    <location>
        <begin position="282"/>
        <end position="295"/>
    </location>
</feature>
<keyword evidence="4" id="KW-0539">Nucleus</keyword>
<feature type="region of interest" description="Disordered" evidence="6">
    <location>
        <begin position="116"/>
        <end position="168"/>
    </location>
</feature>
<dbReference type="GO" id="GO:0005634">
    <property type="term" value="C:nucleus"/>
    <property type="evidence" value="ECO:0007669"/>
    <property type="project" value="TreeGrafter"/>
</dbReference>
<evidence type="ECO:0000256" key="4">
    <source>
        <dbReference type="ARBA" id="ARBA00023242"/>
    </source>
</evidence>
<evidence type="ECO:0000256" key="2">
    <source>
        <dbReference type="ARBA" id="ARBA00022782"/>
    </source>
</evidence>
<dbReference type="GO" id="GO:0008406">
    <property type="term" value="P:gonad development"/>
    <property type="evidence" value="ECO:0007669"/>
    <property type="project" value="UniProtKB-ARBA"/>
</dbReference>
<accession>A0A5N5TLP0</accession>
<dbReference type="SUPFAM" id="SSF54695">
    <property type="entry name" value="POZ domain"/>
    <property type="match status" value="1"/>
</dbReference>
<evidence type="ECO:0000256" key="3">
    <source>
        <dbReference type="ARBA" id="ARBA00022902"/>
    </source>
</evidence>
<evidence type="ECO:0000313" key="9">
    <source>
        <dbReference type="Proteomes" id="UP000326759"/>
    </source>
</evidence>
<dbReference type="Proteomes" id="UP000326759">
    <property type="component" value="Unassembled WGS sequence"/>
</dbReference>
<dbReference type="GO" id="GO:0006357">
    <property type="term" value="P:regulation of transcription by RNA polymerase II"/>
    <property type="evidence" value="ECO:0007669"/>
    <property type="project" value="TreeGrafter"/>
</dbReference>
<evidence type="ECO:0000259" key="7">
    <source>
        <dbReference type="PROSITE" id="PS50097"/>
    </source>
</evidence>
<evidence type="ECO:0000256" key="6">
    <source>
        <dbReference type="SAM" id="MobiDB-lite"/>
    </source>
</evidence>
<keyword evidence="1" id="KW-0217">Developmental protein</keyword>
<reference evidence="8 9" key="1">
    <citation type="journal article" date="2019" name="PLoS Biol.">
        <title>Sex chromosomes control vertical transmission of feminizing Wolbachia symbionts in an isopod.</title>
        <authorList>
            <person name="Becking T."/>
            <person name="Chebbi M.A."/>
            <person name="Giraud I."/>
            <person name="Moumen B."/>
            <person name="Laverre T."/>
            <person name="Caubet Y."/>
            <person name="Peccoud J."/>
            <person name="Gilbert C."/>
            <person name="Cordaux R."/>
        </authorList>
    </citation>
    <scope>NUCLEOTIDE SEQUENCE [LARGE SCALE GENOMIC DNA]</scope>
    <source>
        <strain evidence="8">ANa2</strain>
        <tissue evidence="8">Whole body excluding digestive tract and cuticle</tissue>
    </source>
</reference>
<comment type="caution">
    <text evidence="8">The sequence shown here is derived from an EMBL/GenBank/DDBJ whole genome shotgun (WGS) entry which is preliminary data.</text>
</comment>
<sequence length="446" mass="49933">MSSGLLSLKWNNHRSTFFHVLSSIRSKESYCDATLACDGRFYPVHKLVLSTCSEYFEQIFERTQCKHPVIVLKDIKYDDLEALMNYMYVGEVNVLQEKLAGLIKAAECLKIKGLAVPDEDPTNNNKRNPGRVGGESPHAKRRRREDALNHEDRERHNVSNRSCLNQRDQLPQIDTHIDSAHIEQSTSSGSKIRVENNNQRIGEVDSDQKQHDEGSADEQHCAKNISEESDGRLSSQKPAPEVSIDETSVKSEPPDIQEDMVDDSKETLHSNLGYDPLEDTESVNANPASVASSSNETPYSDSNLMDSTPQSVEDVVAQALPQTSSSFQGNSFSLWEGENSLQNLPGEGFSGDNSQGRSMVSVVKVIPAAGCKHGCAFKTLQIMNFIFILNYLTTSQHLEKLFRSIPQSFITIVIIPLYNIYTKNICLIINNQFLIEPGYEGFKDFY</sequence>
<dbReference type="PANTHER" id="PTHR23110:SF111">
    <property type="entry name" value="LONGITUDINALS LACKING PROTEIN, ISOFORMS F_I_K_T"/>
    <property type="match status" value="1"/>
</dbReference>
<keyword evidence="2" id="KW-0221">Differentiation</keyword>
<dbReference type="OrthoDB" id="6372641at2759"/>
<evidence type="ECO:0000313" key="8">
    <source>
        <dbReference type="EMBL" id="KAB7507094.1"/>
    </source>
</evidence>
<feature type="region of interest" description="Disordered" evidence="6">
    <location>
        <begin position="226"/>
        <end position="309"/>
    </location>
</feature>
<dbReference type="GO" id="GO:0045467">
    <property type="term" value="P:R7 cell development"/>
    <property type="evidence" value="ECO:0007669"/>
    <property type="project" value="UniProtKB-ARBA"/>
</dbReference>
<dbReference type="EMBL" id="SEYY01000509">
    <property type="protein sequence ID" value="KAB7507094.1"/>
    <property type="molecule type" value="Genomic_DNA"/>
</dbReference>
<dbReference type="GO" id="GO:0045476">
    <property type="term" value="P:nurse cell apoptotic process"/>
    <property type="evidence" value="ECO:0007669"/>
    <property type="project" value="UniProtKB-ARBA"/>
</dbReference>
<dbReference type="GO" id="GO:0035167">
    <property type="term" value="P:larval lymph gland hemopoiesis"/>
    <property type="evidence" value="ECO:0007669"/>
    <property type="project" value="UniProtKB-ARBA"/>
</dbReference>
<feature type="domain" description="BTB" evidence="7">
    <location>
        <begin position="31"/>
        <end position="96"/>
    </location>
</feature>
<dbReference type="SMART" id="SM00225">
    <property type="entry name" value="BTB"/>
    <property type="match status" value="1"/>
</dbReference>
<dbReference type="InterPro" id="IPR011333">
    <property type="entry name" value="SKP1/BTB/POZ_sf"/>
</dbReference>
<dbReference type="PROSITE" id="PS50097">
    <property type="entry name" value="BTB"/>
    <property type="match status" value="1"/>
</dbReference>
<proteinExistence type="predicted"/>
<feature type="compositionally biased region" description="Polar residues" evidence="6">
    <location>
        <begin position="296"/>
        <end position="309"/>
    </location>
</feature>